<dbReference type="EMBL" id="NPIC01000006">
    <property type="protein sequence ID" value="RDL35024.1"/>
    <property type="molecule type" value="Genomic_DNA"/>
</dbReference>
<comment type="similarity">
    <text evidence="2">Belongs to the bZIP family.</text>
</comment>
<dbReference type="Gene3D" id="1.20.5.170">
    <property type="match status" value="1"/>
</dbReference>
<evidence type="ECO:0000256" key="7">
    <source>
        <dbReference type="SAM" id="MobiDB-lite"/>
    </source>
</evidence>
<dbReference type="SUPFAM" id="SSF57959">
    <property type="entry name" value="Leucine zipper domain"/>
    <property type="match status" value="1"/>
</dbReference>
<gene>
    <name evidence="8" type="ORF">BP5553_06955</name>
</gene>
<sequence length="424" mass="46689">MSGTGSSGNGSFSSLWHRSTDKLSPKKFKFMPSNVAKTGNGKEGEDAATAALSAKQHRRAQVRKAQTEHRQRKANHVKQLEQDIIDLRKMIITAETEASLVEQENEAIRKIVVQAKLPTSTSDASFPPMLPTIQNEQLDLQFQPNPHQDLTQSQFNNDLASQEAFLQDSNSSLVSIIFDELVGQECLHVSPSTSQETLPQIINSPDIFNFPNNAFAAKALTNPLSIVSEPSNTNSLPTAVPQSLPASTIAQEEELDLATIAINFILALEHPCRTHFHHHSPTTPFDPTGDPSGHELMASTLMYSSAPEPVFSDFAPGIHRWTSSKSSEDNLKQLEAMSRSLPKADWEITPVQAWFRMVEQFGVDWITAGSNAKGNEAENVLEWVKKDLAKIVGCFAFGAVMDEKKFCDVMEENFNVGGGRSLVF</sequence>
<keyword evidence="4" id="KW-0238">DNA-binding</keyword>
<dbReference type="GeneID" id="43599804"/>
<feature type="region of interest" description="Disordered" evidence="7">
    <location>
        <begin position="23"/>
        <end position="77"/>
    </location>
</feature>
<dbReference type="CDD" id="cd14688">
    <property type="entry name" value="bZIP_YAP"/>
    <property type="match status" value="1"/>
</dbReference>
<dbReference type="RefSeq" id="XP_031867847.1">
    <property type="nucleotide sequence ID" value="XM_032015578.1"/>
</dbReference>
<dbReference type="InterPro" id="IPR050936">
    <property type="entry name" value="AP-1-like"/>
</dbReference>
<comment type="caution">
    <text evidence="8">The sequence shown here is derived from an EMBL/GenBank/DDBJ whole genome shotgun (WGS) entry which is preliminary data.</text>
</comment>
<evidence type="ECO:0000256" key="4">
    <source>
        <dbReference type="ARBA" id="ARBA00023125"/>
    </source>
</evidence>
<keyword evidence="9" id="KW-1185">Reference proteome</keyword>
<dbReference type="STRING" id="2656787.A0A370TI41"/>
<dbReference type="PANTHER" id="PTHR40621:SF11">
    <property type="entry name" value="TRANSCRIPTION FACTOR KAPC-RELATED"/>
    <property type="match status" value="1"/>
</dbReference>
<evidence type="ECO:0000256" key="5">
    <source>
        <dbReference type="ARBA" id="ARBA00023163"/>
    </source>
</evidence>
<keyword evidence="6" id="KW-0539">Nucleus</keyword>
<reference evidence="8 9" key="1">
    <citation type="journal article" date="2018" name="IMA Fungus">
        <title>IMA Genome-F 9: Draft genome sequence of Annulohypoxylon stygium, Aspergillus mulundensis, Berkeleyomyces basicola (syn. Thielaviopsis basicola), Ceratocystis smalleyi, two Cercospora beticola strains, Coleophoma cylindrospora, Fusarium fracticaudum, Phialophora cf. hyalina, and Morchella septimelata.</title>
        <authorList>
            <person name="Wingfield B.D."/>
            <person name="Bills G.F."/>
            <person name="Dong Y."/>
            <person name="Huang W."/>
            <person name="Nel W.J."/>
            <person name="Swalarsk-Parry B.S."/>
            <person name="Vaghefi N."/>
            <person name="Wilken P.M."/>
            <person name="An Z."/>
            <person name="de Beer Z.W."/>
            <person name="De Vos L."/>
            <person name="Chen L."/>
            <person name="Duong T.A."/>
            <person name="Gao Y."/>
            <person name="Hammerbacher A."/>
            <person name="Kikkert J.R."/>
            <person name="Li Y."/>
            <person name="Li H."/>
            <person name="Li K."/>
            <person name="Li Q."/>
            <person name="Liu X."/>
            <person name="Ma X."/>
            <person name="Naidoo K."/>
            <person name="Pethybridge S.J."/>
            <person name="Sun J."/>
            <person name="Steenkamp E.T."/>
            <person name="van der Nest M.A."/>
            <person name="van Wyk S."/>
            <person name="Wingfield M.J."/>
            <person name="Xiong C."/>
            <person name="Yue Q."/>
            <person name="Zhang X."/>
        </authorList>
    </citation>
    <scope>NUCLEOTIDE SEQUENCE [LARGE SCALE GENOMIC DNA]</scope>
    <source>
        <strain evidence="8 9">BP 5553</strain>
    </source>
</reference>
<keyword evidence="5" id="KW-0804">Transcription</keyword>
<protein>
    <recommendedName>
        <fullName evidence="10">BZIP domain-containing protein</fullName>
    </recommendedName>
</protein>
<evidence type="ECO:0000256" key="2">
    <source>
        <dbReference type="ARBA" id="ARBA00007163"/>
    </source>
</evidence>
<dbReference type="OrthoDB" id="5218140at2759"/>
<evidence type="ECO:0000313" key="8">
    <source>
        <dbReference type="EMBL" id="RDL35024.1"/>
    </source>
</evidence>
<dbReference type="PANTHER" id="PTHR40621">
    <property type="entry name" value="TRANSCRIPTION FACTOR KAPC-RELATED"/>
    <property type="match status" value="1"/>
</dbReference>
<evidence type="ECO:0000256" key="1">
    <source>
        <dbReference type="ARBA" id="ARBA00004123"/>
    </source>
</evidence>
<dbReference type="GO" id="GO:0090575">
    <property type="term" value="C:RNA polymerase II transcription regulator complex"/>
    <property type="evidence" value="ECO:0007669"/>
    <property type="project" value="TreeGrafter"/>
</dbReference>
<organism evidence="8 9">
    <name type="scientific">Venustampulla echinocandica</name>
    <dbReference type="NCBI Taxonomy" id="2656787"/>
    <lineage>
        <taxon>Eukaryota</taxon>
        <taxon>Fungi</taxon>
        <taxon>Dikarya</taxon>
        <taxon>Ascomycota</taxon>
        <taxon>Pezizomycotina</taxon>
        <taxon>Leotiomycetes</taxon>
        <taxon>Helotiales</taxon>
        <taxon>Pleuroascaceae</taxon>
        <taxon>Venustampulla</taxon>
    </lineage>
</organism>
<keyword evidence="3" id="KW-0805">Transcription regulation</keyword>
<evidence type="ECO:0000313" key="9">
    <source>
        <dbReference type="Proteomes" id="UP000254866"/>
    </source>
</evidence>
<evidence type="ECO:0000256" key="6">
    <source>
        <dbReference type="ARBA" id="ARBA00023242"/>
    </source>
</evidence>
<evidence type="ECO:0008006" key="10">
    <source>
        <dbReference type="Google" id="ProtNLM"/>
    </source>
</evidence>
<proteinExistence type="inferred from homology"/>
<name>A0A370TI41_9HELO</name>
<dbReference type="AlphaFoldDB" id="A0A370TI41"/>
<dbReference type="Proteomes" id="UP000254866">
    <property type="component" value="Unassembled WGS sequence"/>
</dbReference>
<comment type="subcellular location">
    <subcellularLocation>
        <location evidence="1">Nucleus</location>
    </subcellularLocation>
</comment>
<dbReference type="InterPro" id="IPR046347">
    <property type="entry name" value="bZIP_sf"/>
</dbReference>
<evidence type="ECO:0000256" key="3">
    <source>
        <dbReference type="ARBA" id="ARBA00023015"/>
    </source>
</evidence>
<dbReference type="GO" id="GO:0000976">
    <property type="term" value="F:transcription cis-regulatory region binding"/>
    <property type="evidence" value="ECO:0007669"/>
    <property type="project" value="InterPro"/>
</dbReference>
<accession>A0A370TI41</accession>
<dbReference type="GO" id="GO:0001228">
    <property type="term" value="F:DNA-binding transcription activator activity, RNA polymerase II-specific"/>
    <property type="evidence" value="ECO:0007669"/>
    <property type="project" value="TreeGrafter"/>
</dbReference>